<proteinExistence type="predicted"/>
<reference evidence="2" key="1">
    <citation type="submission" date="2016-06" db="EMBL/GenBank/DDBJ databases">
        <title>Parallel loss of symbiosis genes in relatives of nitrogen-fixing non-legume Parasponia.</title>
        <authorList>
            <person name="Van Velzen R."/>
            <person name="Holmer R."/>
            <person name="Bu F."/>
            <person name="Rutten L."/>
            <person name="Van Zeijl A."/>
            <person name="Liu W."/>
            <person name="Santuari L."/>
            <person name="Cao Q."/>
            <person name="Sharma T."/>
            <person name="Shen D."/>
            <person name="Roswanjaya Y."/>
            <person name="Wardhani T."/>
            <person name="Kalhor M.S."/>
            <person name="Jansen J."/>
            <person name="Van den Hoogen J."/>
            <person name="Gungor B."/>
            <person name="Hartog M."/>
            <person name="Hontelez J."/>
            <person name="Verver J."/>
            <person name="Yang W.-C."/>
            <person name="Schijlen E."/>
            <person name="Repin R."/>
            <person name="Schilthuizen M."/>
            <person name="Schranz E."/>
            <person name="Heidstra R."/>
            <person name="Miyata K."/>
            <person name="Fedorova E."/>
            <person name="Kohlen W."/>
            <person name="Bisseling T."/>
            <person name="Smit S."/>
            <person name="Geurts R."/>
        </authorList>
    </citation>
    <scope>NUCLEOTIDE SEQUENCE [LARGE SCALE GENOMIC DNA]</scope>
    <source>
        <strain evidence="2">cv. WU1-14</strain>
    </source>
</reference>
<dbReference type="AlphaFoldDB" id="A0A2P5CSY8"/>
<dbReference type="Proteomes" id="UP000237105">
    <property type="component" value="Unassembled WGS sequence"/>
</dbReference>
<protein>
    <submittedName>
        <fullName evidence="1">Uncharacterized protein</fullName>
    </submittedName>
</protein>
<sequence>MTSMHHYLSNSLAYCFRLVRIPLRRVSRHQPGAEPLQHLDFSHLIEAMQQAFSQISSLDYQPPALRARQLDQSDYLQRFMRLQSGQFDGRLDPLAAIAWLHEMERHFRSLGAPVEF</sequence>
<dbReference type="EMBL" id="JXTB01000098">
    <property type="protein sequence ID" value="PON64131.1"/>
    <property type="molecule type" value="Genomic_DNA"/>
</dbReference>
<accession>A0A2P5CSY8</accession>
<evidence type="ECO:0000313" key="1">
    <source>
        <dbReference type="EMBL" id="PON64131.1"/>
    </source>
</evidence>
<comment type="caution">
    <text evidence="1">The sequence shown here is derived from an EMBL/GenBank/DDBJ whole genome shotgun (WGS) entry which is preliminary data.</text>
</comment>
<evidence type="ECO:0000313" key="2">
    <source>
        <dbReference type="Proteomes" id="UP000237105"/>
    </source>
</evidence>
<keyword evidence="2" id="KW-1185">Reference proteome</keyword>
<gene>
    <name evidence="1" type="ORF">PanWU01x14_126530</name>
</gene>
<name>A0A2P5CSY8_PARAD</name>
<organism evidence="1 2">
    <name type="scientific">Parasponia andersonii</name>
    <name type="common">Sponia andersonii</name>
    <dbReference type="NCBI Taxonomy" id="3476"/>
    <lineage>
        <taxon>Eukaryota</taxon>
        <taxon>Viridiplantae</taxon>
        <taxon>Streptophyta</taxon>
        <taxon>Embryophyta</taxon>
        <taxon>Tracheophyta</taxon>
        <taxon>Spermatophyta</taxon>
        <taxon>Magnoliopsida</taxon>
        <taxon>eudicotyledons</taxon>
        <taxon>Gunneridae</taxon>
        <taxon>Pentapetalae</taxon>
        <taxon>rosids</taxon>
        <taxon>fabids</taxon>
        <taxon>Rosales</taxon>
        <taxon>Cannabaceae</taxon>
        <taxon>Parasponia</taxon>
    </lineage>
</organism>